<dbReference type="AlphaFoldDB" id="A0A9K3Q3F5"/>
<keyword evidence="4" id="KW-1185">Reference proteome</keyword>
<dbReference type="OrthoDB" id="49100at2759"/>
<gene>
    <name evidence="3" type="ORF">IV203_029614</name>
</gene>
<feature type="compositionally biased region" description="Basic and acidic residues" evidence="2">
    <location>
        <begin position="70"/>
        <end position="79"/>
    </location>
</feature>
<reference evidence="3" key="1">
    <citation type="journal article" date="2021" name="Sci. Rep.">
        <title>Diploid genomic architecture of Nitzschia inconspicua, an elite biomass production diatom.</title>
        <authorList>
            <person name="Oliver A."/>
            <person name="Podell S."/>
            <person name="Pinowska A."/>
            <person name="Traller J.C."/>
            <person name="Smith S.R."/>
            <person name="McClure R."/>
            <person name="Beliaev A."/>
            <person name="Bohutskyi P."/>
            <person name="Hill E.A."/>
            <person name="Rabines A."/>
            <person name="Zheng H."/>
            <person name="Allen L.Z."/>
            <person name="Kuo A."/>
            <person name="Grigoriev I.V."/>
            <person name="Allen A.E."/>
            <person name="Hazlebeck D."/>
            <person name="Allen E.E."/>
        </authorList>
    </citation>
    <scope>NUCLEOTIDE SEQUENCE</scope>
    <source>
        <strain evidence="3">Hildebrandi</strain>
    </source>
</reference>
<feature type="region of interest" description="Disordered" evidence="2">
    <location>
        <begin position="260"/>
        <end position="287"/>
    </location>
</feature>
<feature type="compositionally biased region" description="Low complexity" evidence="2">
    <location>
        <begin position="442"/>
        <end position="453"/>
    </location>
</feature>
<dbReference type="EMBL" id="JAGRRH010000007">
    <property type="protein sequence ID" value="KAG7366944.1"/>
    <property type="molecule type" value="Genomic_DNA"/>
</dbReference>
<sequence>MAGLDDLDLDDMFNDDGDMLFEGLDIELDGMGDIISNDKKEKPGPVAPPPPPRRTGGPRTKRTNPMLEQSPDKEADSPSKRRKTKRKSKAPSAFDDDGFIDEQPKKKRRAAVKAKKATEPIVKTKRKKKSEEPVQISPPSTIVSPSVVPKPKSTGPSMAVAAAGQFGGRLKRGSAASTGSKKVKRRIKKSSEASAEVSSGAAMVPKLEPITAPKPEPTFGGLHPSSTLFYPFLESVPPEPSMQKRKAYPVLDRINSALTTHIPNSTMPGVPAKPTDADQSRSDAVTEDSPIYKLMLETYEGSDKDKSTTTDERKAVLLKGIPELRGMIQGLDRQRLVGDVFSMCWLLTRQYNFIKQSMDNMQSWCKEHFNDEDYRATYDPPVEKPDFSKWKSPIVRLKLAFNGYKETKATVPIVGILPPLVVDAPKQAPNPIKAKAADSKKASTSAKAATTTKVQKKKEKSTEKPKENKVSTAVAAVPGAATLPRTYISSAPPSRRQQIMEKVGQMAFELETFHRAFATGGRLQPIPPEDPPLQTSSMWEFLQTAGFYKNPPSNWLDLKSPELHQRSPLQTIPRKIYGSEESVSGVSSDSLFDRLQSLLVDEDGDDDVADAKSQASNSDDSDSEVSLSFLDDEEEDLEQEAKLVDAEGDKHSEPDLADLSKLSLDERTFVQLSSVGLVRKSLYPTVSLVLSRGQSEQDKKKRANEDEIIDLIGDMTADLSTVTNLNNKRMTYLERATTESGLHYSKQVEEEHTAIIARCQGMLKRSRERAKKAKQKKDENLNLPW</sequence>
<feature type="compositionally biased region" description="Basic and acidic residues" evidence="2">
    <location>
        <begin position="460"/>
        <end position="469"/>
    </location>
</feature>
<reference evidence="3" key="2">
    <citation type="submission" date="2021-04" db="EMBL/GenBank/DDBJ databases">
        <authorList>
            <person name="Podell S."/>
        </authorList>
    </citation>
    <scope>NUCLEOTIDE SEQUENCE</scope>
    <source>
        <strain evidence="3">Hildebrandi</strain>
    </source>
</reference>
<feature type="region of interest" description="Disordered" evidence="2">
    <location>
        <begin position="32"/>
        <end position="201"/>
    </location>
</feature>
<feature type="region of interest" description="Disordered" evidence="2">
    <location>
        <begin position="432"/>
        <end position="471"/>
    </location>
</feature>
<evidence type="ECO:0000256" key="2">
    <source>
        <dbReference type="SAM" id="MobiDB-lite"/>
    </source>
</evidence>
<comment type="caution">
    <text evidence="3">The sequence shown here is derived from an EMBL/GenBank/DDBJ whole genome shotgun (WGS) entry which is preliminary data.</text>
</comment>
<proteinExistence type="predicted"/>
<evidence type="ECO:0000313" key="4">
    <source>
        <dbReference type="Proteomes" id="UP000693970"/>
    </source>
</evidence>
<evidence type="ECO:0000256" key="1">
    <source>
        <dbReference type="SAM" id="Coils"/>
    </source>
</evidence>
<organism evidence="3 4">
    <name type="scientific">Nitzschia inconspicua</name>
    <dbReference type="NCBI Taxonomy" id="303405"/>
    <lineage>
        <taxon>Eukaryota</taxon>
        <taxon>Sar</taxon>
        <taxon>Stramenopiles</taxon>
        <taxon>Ochrophyta</taxon>
        <taxon>Bacillariophyta</taxon>
        <taxon>Bacillariophyceae</taxon>
        <taxon>Bacillariophycidae</taxon>
        <taxon>Bacillariales</taxon>
        <taxon>Bacillariaceae</taxon>
        <taxon>Nitzschia</taxon>
    </lineage>
</organism>
<feature type="compositionally biased region" description="Basic residues" evidence="2">
    <location>
        <begin position="105"/>
        <end position="115"/>
    </location>
</feature>
<evidence type="ECO:0000313" key="3">
    <source>
        <dbReference type="EMBL" id="KAG7366944.1"/>
    </source>
</evidence>
<feature type="compositionally biased region" description="Low complexity" evidence="2">
    <location>
        <begin position="192"/>
        <end position="201"/>
    </location>
</feature>
<feature type="compositionally biased region" description="Basic residues" evidence="2">
    <location>
        <begin position="80"/>
        <end position="89"/>
    </location>
</feature>
<dbReference type="Proteomes" id="UP000693970">
    <property type="component" value="Unassembled WGS sequence"/>
</dbReference>
<feature type="region of interest" description="Disordered" evidence="2">
    <location>
        <begin position="606"/>
        <end position="626"/>
    </location>
</feature>
<name>A0A9K3Q3F5_9STRA</name>
<accession>A0A9K3Q3F5</accession>
<protein>
    <submittedName>
        <fullName evidence="3">Uncharacterized protein</fullName>
    </submittedName>
</protein>
<feature type="compositionally biased region" description="Low complexity" evidence="2">
    <location>
        <begin position="133"/>
        <end position="157"/>
    </location>
</feature>
<feature type="coiled-coil region" evidence="1">
    <location>
        <begin position="756"/>
        <end position="783"/>
    </location>
</feature>
<keyword evidence="1" id="KW-0175">Coiled coil</keyword>